<dbReference type="Proteomes" id="UP001417504">
    <property type="component" value="Unassembled WGS sequence"/>
</dbReference>
<name>A0AAP0E1Q9_9MAGN</name>
<sequence length="50" mass="5633">MLYIEKNCESKSARALSKLLTIGVYIFFQTPTRSLGLSLEGINFIILILL</sequence>
<gene>
    <name evidence="1" type="ORF">Sjap_025397</name>
</gene>
<keyword evidence="2" id="KW-1185">Reference proteome</keyword>
<evidence type="ECO:0000313" key="2">
    <source>
        <dbReference type="Proteomes" id="UP001417504"/>
    </source>
</evidence>
<comment type="caution">
    <text evidence="1">The sequence shown here is derived from an EMBL/GenBank/DDBJ whole genome shotgun (WGS) entry which is preliminary data.</text>
</comment>
<dbReference type="EMBL" id="JBBNAE010000011">
    <property type="protein sequence ID" value="KAK9084986.1"/>
    <property type="molecule type" value="Genomic_DNA"/>
</dbReference>
<accession>A0AAP0E1Q9</accession>
<evidence type="ECO:0000313" key="1">
    <source>
        <dbReference type="EMBL" id="KAK9084986.1"/>
    </source>
</evidence>
<reference evidence="1 2" key="1">
    <citation type="submission" date="2024-01" db="EMBL/GenBank/DDBJ databases">
        <title>Genome assemblies of Stephania.</title>
        <authorList>
            <person name="Yang L."/>
        </authorList>
    </citation>
    <scope>NUCLEOTIDE SEQUENCE [LARGE SCALE GENOMIC DNA]</scope>
    <source>
        <strain evidence="1">QJT</strain>
        <tissue evidence="1">Leaf</tissue>
    </source>
</reference>
<proteinExistence type="predicted"/>
<organism evidence="1 2">
    <name type="scientific">Stephania japonica</name>
    <dbReference type="NCBI Taxonomy" id="461633"/>
    <lineage>
        <taxon>Eukaryota</taxon>
        <taxon>Viridiplantae</taxon>
        <taxon>Streptophyta</taxon>
        <taxon>Embryophyta</taxon>
        <taxon>Tracheophyta</taxon>
        <taxon>Spermatophyta</taxon>
        <taxon>Magnoliopsida</taxon>
        <taxon>Ranunculales</taxon>
        <taxon>Menispermaceae</taxon>
        <taxon>Menispermoideae</taxon>
        <taxon>Cissampelideae</taxon>
        <taxon>Stephania</taxon>
    </lineage>
</organism>
<dbReference type="AlphaFoldDB" id="A0AAP0E1Q9"/>
<protein>
    <submittedName>
        <fullName evidence="1">Uncharacterized protein</fullName>
    </submittedName>
</protein>